<dbReference type="RefSeq" id="WP_308357597.1">
    <property type="nucleotide sequence ID" value="NZ_CP129970.2"/>
</dbReference>
<dbReference type="InterPro" id="IPR015943">
    <property type="entry name" value="WD40/YVTN_repeat-like_dom_sf"/>
</dbReference>
<dbReference type="PANTHER" id="PTHR43739:SF5">
    <property type="entry name" value="EXO-ALPHA-SIALIDASE"/>
    <property type="match status" value="1"/>
</dbReference>
<keyword evidence="1" id="KW-0677">Repeat</keyword>
<accession>A0AA51NAE1</accession>
<dbReference type="AlphaFoldDB" id="A0AA51NAE1"/>
<dbReference type="InterPro" id="IPR031778">
    <property type="entry name" value="Sortilin_N"/>
</dbReference>
<proteinExistence type="predicted"/>
<dbReference type="Proteomes" id="UP001244443">
    <property type="component" value="Chromosome"/>
</dbReference>
<feature type="domain" description="Sortilin N-terminal" evidence="3">
    <location>
        <begin position="130"/>
        <end position="256"/>
    </location>
</feature>
<evidence type="ECO:0000313" key="5">
    <source>
        <dbReference type="Proteomes" id="UP001244443"/>
    </source>
</evidence>
<dbReference type="SUPFAM" id="SSF110296">
    <property type="entry name" value="Oligoxyloglucan reducing end-specific cellobiohydrolase"/>
    <property type="match status" value="2"/>
</dbReference>
<evidence type="ECO:0000313" key="4">
    <source>
        <dbReference type="EMBL" id="WMN07455.1"/>
    </source>
</evidence>
<sequence>MKKLYFLVGIIFLFQIQTVEAQRNRKSASTTQYDEKLYDALQWRGIGPYRGGRSAAVTGVTGQPNLFYMGSTGGGVWRTKDGGNTWKSISDGHFGGSIGAVAVAESDPNVIYVGGGEKTLRGNMSYGYGVYKSVDAGKNWEHMGLDNSRHISRIRIHPQNPDIVYAAVMGDIFKDSPERGVYKSTDGGKTWDRKLFANSRAGAVDLILDPNNPRIMYASTWNVRRTPYSFSSGGPGSDIWKSTDSGENWTKLSENEGLPKGTWGISGITVSPQNSNRIWAIIENDNGGVFRSDDAGKTWKKTNDDRALRQRAWYYTRIYADTQDEDMVYVVNVDYHKSKDGGKSFEAFRAPHGDHHDMWIDPNDNQRMIMADDGGAQVSFDGGENWSTYMNQNTAQFYRVTTDNHFPFRIYGAQQDNSTVRIAHRTTGSVIGEQDWESTAGGESAHLAIDEENNEVVYGGSYDGFLTRYNHSSEEIRAINVWPDNPMGHGAEEMKYRFQWNFPIFTSPHDPNKLYTASNHLHVTTNEGQTWETISPDLTRNDPSKLGPSGGPITKDNTSVEYYCTIFAAIESPYEEDLLWTGSDDGLVHVSKDGGENWENVTPPDMPKWIMINSIEASPFTKGGAYIAATSYKNGDYRPYLYKTKDYGKTWTKIVNGIANDHFTRVVRADPKSPGILYAGTETKMYISFDDGANWQDFQLNLPIVPITDLTIKDNHLIAATQGRGFWLIDDLTVLHQLGAAKAIMDKMNMDYHIFNPKITYRIGGRSRESKTAGTNMPSGVITYFYAKDTAAADTVKLIYNEMGGDTIQVYSTHPDKEKNEKKLEVKPGSNQHIWDMQYPGAESFDGMILWWSSLSGPTALPGDYEVSLVVNGKGQGTQVATIKKDPRSSASYDDLKAQFDFQQDVIAKLSETNLAIKDIRRARVQIEDVIKKADADTVKSMGKSILKNMKEIEEALYQTKNRSRQDPLNYPIRLNNKLGHLNSLMGMGDNRPTDSAIEFKKEITARIDEQLDALNKILDEDVAAFNDLVDANQVKAVKLD</sequence>
<dbReference type="Gene3D" id="2.130.10.10">
    <property type="entry name" value="YVTN repeat-like/Quinoprotein amine dehydrogenase"/>
    <property type="match status" value="4"/>
</dbReference>
<dbReference type="EMBL" id="CP129970">
    <property type="protein sequence ID" value="WMN07455.1"/>
    <property type="molecule type" value="Genomic_DNA"/>
</dbReference>
<dbReference type="CDD" id="cd15482">
    <property type="entry name" value="Sialidase_non-viral"/>
    <property type="match status" value="3"/>
</dbReference>
<evidence type="ECO:0000259" key="3">
    <source>
        <dbReference type="Pfam" id="PF15902"/>
    </source>
</evidence>
<dbReference type="PANTHER" id="PTHR43739">
    <property type="entry name" value="XYLOGLUCANASE (EUROFUNG)"/>
    <property type="match status" value="1"/>
</dbReference>
<protein>
    <submittedName>
        <fullName evidence="4">Glycosyl hydrolase</fullName>
    </submittedName>
</protein>
<evidence type="ECO:0000256" key="2">
    <source>
        <dbReference type="SAM" id="MobiDB-lite"/>
    </source>
</evidence>
<keyword evidence="5" id="KW-1185">Reference proteome</keyword>
<organism evidence="4 5">
    <name type="scientific">Marivirga arenosa</name>
    <dbReference type="NCBI Taxonomy" id="3059076"/>
    <lineage>
        <taxon>Bacteria</taxon>
        <taxon>Pseudomonadati</taxon>
        <taxon>Bacteroidota</taxon>
        <taxon>Cytophagia</taxon>
        <taxon>Cytophagales</taxon>
        <taxon>Marivirgaceae</taxon>
        <taxon>Marivirga</taxon>
    </lineage>
</organism>
<evidence type="ECO:0000256" key="1">
    <source>
        <dbReference type="ARBA" id="ARBA00022737"/>
    </source>
</evidence>
<name>A0AA51NAE1_9BACT</name>
<keyword evidence="4" id="KW-0378">Hydrolase</keyword>
<feature type="domain" description="Sortilin N-terminal" evidence="3">
    <location>
        <begin position="289"/>
        <end position="416"/>
    </location>
</feature>
<dbReference type="Pfam" id="PF15902">
    <property type="entry name" value="Sortilin-Vps10"/>
    <property type="match status" value="2"/>
</dbReference>
<gene>
    <name evidence="4" type="ORF">QYS48_28800</name>
</gene>
<reference evidence="4" key="1">
    <citation type="submission" date="2023-08" db="EMBL/GenBank/DDBJ databases">
        <title>Comparative genomics and taxonomic characterization of three novel marine species of genus Marivirga.</title>
        <authorList>
            <person name="Muhammad N."/>
            <person name="Kim S.-G."/>
        </authorList>
    </citation>
    <scope>NUCLEOTIDE SEQUENCE [LARGE SCALE GENOMIC DNA]</scope>
    <source>
        <strain evidence="4">ABR2-2</strain>
    </source>
</reference>
<dbReference type="InterPro" id="IPR052025">
    <property type="entry name" value="Xyloglucanase_GH74"/>
</dbReference>
<feature type="region of interest" description="Disordered" evidence="2">
    <location>
        <begin position="533"/>
        <end position="552"/>
    </location>
</feature>
<dbReference type="GO" id="GO:0010411">
    <property type="term" value="P:xyloglucan metabolic process"/>
    <property type="evidence" value="ECO:0007669"/>
    <property type="project" value="TreeGrafter"/>
</dbReference>
<dbReference type="GO" id="GO:0016787">
    <property type="term" value="F:hydrolase activity"/>
    <property type="evidence" value="ECO:0007669"/>
    <property type="project" value="UniProtKB-KW"/>
</dbReference>